<dbReference type="PANTHER" id="PTHR43004:SF19">
    <property type="entry name" value="BINDING MONOOXYGENASE, PUTATIVE (JCVI)-RELATED"/>
    <property type="match status" value="1"/>
</dbReference>
<comment type="cofactor">
    <cofactor evidence="1">
        <name>FAD</name>
        <dbReference type="ChEBI" id="CHEBI:57692"/>
    </cofactor>
</comment>
<dbReference type="SUPFAM" id="SSF51905">
    <property type="entry name" value="FAD/NAD(P)-binding domain"/>
    <property type="match status" value="1"/>
</dbReference>
<keyword evidence="5" id="KW-0503">Monooxygenase</keyword>
<evidence type="ECO:0000313" key="5">
    <source>
        <dbReference type="EMBL" id="WNQ13355.1"/>
    </source>
</evidence>
<dbReference type="EMBL" id="CP130318">
    <property type="protein sequence ID" value="WNQ13355.1"/>
    <property type="molecule type" value="Genomic_DNA"/>
</dbReference>
<gene>
    <name evidence="5" type="ORF">MJA45_10115</name>
</gene>
<protein>
    <submittedName>
        <fullName evidence="5">FAD-dependent monooxygenase</fullName>
    </submittedName>
</protein>
<dbReference type="InterPro" id="IPR050641">
    <property type="entry name" value="RIFMO-like"/>
</dbReference>
<dbReference type="KEGG" id="paun:MJA45_10115"/>
<proteinExistence type="predicted"/>
<feature type="domain" description="FAD-binding" evidence="4">
    <location>
        <begin position="4"/>
        <end position="337"/>
    </location>
</feature>
<keyword evidence="5" id="KW-0560">Oxidoreductase</keyword>
<keyword evidence="2" id="KW-0285">Flavoprotein</keyword>
<dbReference type="RefSeq" id="WP_315607135.1">
    <property type="nucleotide sequence ID" value="NZ_CP130318.1"/>
</dbReference>
<accession>A0AA96LJP3</accession>
<dbReference type="AlphaFoldDB" id="A0AA96LJP3"/>
<name>A0AA96LJP3_9BACL</name>
<dbReference type="PRINTS" id="PR00420">
    <property type="entry name" value="RNGMNOXGNASE"/>
</dbReference>
<keyword evidence="3" id="KW-0274">FAD</keyword>
<dbReference type="Gene3D" id="3.50.50.60">
    <property type="entry name" value="FAD/NAD(P)-binding domain"/>
    <property type="match status" value="1"/>
</dbReference>
<evidence type="ECO:0000259" key="4">
    <source>
        <dbReference type="Pfam" id="PF01494"/>
    </source>
</evidence>
<reference evidence="5 6" key="1">
    <citation type="submission" date="2022-02" db="EMBL/GenBank/DDBJ databases">
        <title>Paenibacillus sp. MBLB1776 Whole Genome Shotgun Sequencing.</title>
        <authorList>
            <person name="Hwang C.Y."/>
            <person name="Cho E.-S."/>
            <person name="Seo M.-J."/>
        </authorList>
    </citation>
    <scope>NUCLEOTIDE SEQUENCE [LARGE SCALE GENOMIC DNA]</scope>
    <source>
        <strain evidence="5 6">MBLB1776</strain>
    </source>
</reference>
<evidence type="ECO:0000256" key="1">
    <source>
        <dbReference type="ARBA" id="ARBA00001974"/>
    </source>
</evidence>
<dbReference type="GO" id="GO:0071949">
    <property type="term" value="F:FAD binding"/>
    <property type="evidence" value="ECO:0007669"/>
    <property type="project" value="InterPro"/>
</dbReference>
<evidence type="ECO:0000313" key="6">
    <source>
        <dbReference type="Proteomes" id="UP001305702"/>
    </source>
</evidence>
<keyword evidence="6" id="KW-1185">Reference proteome</keyword>
<dbReference type="Gene3D" id="3.30.70.2450">
    <property type="match status" value="1"/>
</dbReference>
<sequence>MKPQVLIVGAGPTGLVLALCLAKQGVPFRLIDKHTGPGEASRAIAVHARTLELYRQLGLADEVVAGGIPVDSVQWRTGKEKKVRLPLGELGKGLSPYPFVLSYPQDDHERLLVDHLHRQGLTVEWGTELVSFRQDPERVETVLRKDGIEEPHTFGYVCGCDGAHSLVRKGLELSFAGGTYRQVFYVADVEADGMGEGALNVYLDDSGFCIFLPVRSTGMVRLIGIVPEEADPSTVTFDIIRPYVHKQTGLTVRRVNWFSTYQVHHRVSEHFGKDRVFLAGDAGHIHSPAGGQGMNTGIGDAVNLAWKLAAVLQGKAQPSLLETYEAERLPFARTLVATTDRAFQLIVGRKAFNRFMRLFFLPTLAPLLLRLPFLRRMAFQTVSQTRIHYRESGLNRGTAGRIQGGDRLPWVRTPGGDNYEPLQQCNWQLHVYGEAAPEIRDFARSASFPLFSFDWTPAAGAAGIPRDALFLVRPDGYVGLALDAPRVEDLRSYVDRYSIAPL</sequence>
<dbReference type="Proteomes" id="UP001305702">
    <property type="component" value="Chromosome"/>
</dbReference>
<dbReference type="Pfam" id="PF01494">
    <property type="entry name" value="FAD_binding_3"/>
    <property type="match status" value="1"/>
</dbReference>
<dbReference type="GO" id="GO:0016709">
    <property type="term" value="F:oxidoreductase activity, acting on paired donors, with incorporation or reduction of molecular oxygen, NAD(P)H as one donor, and incorporation of one atom of oxygen"/>
    <property type="evidence" value="ECO:0007669"/>
    <property type="project" value="UniProtKB-ARBA"/>
</dbReference>
<dbReference type="PANTHER" id="PTHR43004">
    <property type="entry name" value="TRK SYSTEM POTASSIUM UPTAKE PROTEIN"/>
    <property type="match status" value="1"/>
</dbReference>
<evidence type="ECO:0000256" key="3">
    <source>
        <dbReference type="ARBA" id="ARBA00022827"/>
    </source>
</evidence>
<dbReference type="InterPro" id="IPR002938">
    <property type="entry name" value="FAD-bd"/>
</dbReference>
<organism evidence="5 6">
    <name type="scientific">Paenibacillus aurantius</name>
    <dbReference type="NCBI Taxonomy" id="2918900"/>
    <lineage>
        <taxon>Bacteria</taxon>
        <taxon>Bacillati</taxon>
        <taxon>Bacillota</taxon>
        <taxon>Bacilli</taxon>
        <taxon>Bacillales</taxon>
        <taxon>Paenibacillaceae</taxon>
        <taxon>Paenibacillus</taxon>
    </lineage>
</organism>
<evidence type="ECO:0000256" key="2">
    <source>
        <dbReference type="ARBA" id="ARBA00022630"/>
    </source>
</evidence>
<dbReference type="InterPro" id="IPR036188">
    <property type="entry name" value="FAD/NAD-bd_sf"/>
</dbReference>